<protein>
    <submittedName>
        <fullName evidence="4">Serpentine receptor class gamma</fullName>
    </submittedName>
</protein>
<name>A0A1I7YXU2_9BILA</name>
<dbReference type="InterPro" id="IPR052860">
    <property type="entry name" value="NRL-GPCR1"/>
</dbReference>
<keyword evidence="3" id="KW-1185">Reference proteome</keyword>
<dbReference type="GO" id="GO:0007606">
    <property type="term" value="P:sensory perception of chemical stimulus"/>
    <property type="evidence" value="ECO:0007669"/>
    <property type="project" value="InterPro"/>
</dbReference>
<proteinExistence type="inferred from homology"/>
<dbReference type="WBParaSite" id="L893_g2061.t1">
    <property type="protein sequence ID" value="L893_g2061.t1"/>
    <property type="gene ID" value="L893_g2061"/>
</dbReference>
<feature type="transmembrane region" description="Helical" evidence="2">
    <location>
        <begin position="248"/>
        <end position="268"/>
    </location>
</feature>
<keyword evidence="2" id="KW-0812">Transmembrane</keyword>
<dbReference type="AlphaFoldDB" id="A0A1I7YXU2"/>
<feature type="transmembrane region" description="Helical" evidence="2">
    <location>
        <begin position="94"/>
        <end position="115"/>
    </location>
</feature>
<evidence type="ECO:0000256" key="1">
    <source>
        <dbReference type="ARBA" id="ARBA00006803"/>
    </source>
</evidence>
<evidence type="ECO:0000313" key="3">
    <source>
        <dbReference type="Proteomes" id="UP000095287"/>
    </source>
</evidence>
<dbReference type="PANTHER" id="PTHR47521">
    <property type="entry name" value="SERPENTINE RECEPTOR, CLASS E (EPSILON)-RELATED"/>
    <property type="match status" value="1"/>
</dbReference>
<keyword evidence="2" id="KW-0472">Membrane</keyword>
<feature type="transmembrane region" description="Helical" evidence="2">
    <location>
        <begin position="127"/>
        <end position="147"/>
    </location>
</feature>
<feature type="transmembrane region" description="Helical" evidence="2">
    <location>
        <begin position="65"/>
        <end position="82"/>
    </location>
</feature>
<dbReference type="PANTHER" id="PTHR47521:SF7">
    <property type="entry name" value="SERPENTINE RECEPTOR CLASS EPSILON-6"/>
    <property type="match status" value="1"/>
</dbReference>
<dbReference type="Proteomes" id="UP000095287">
    <property type="component" value="Unplaced"/>
</dbReference>
<organism evidence="3 4">
    <name type="scientific">Steinernema glaseri</name>
    <dbReference type="NCBI Taxonomy" id="37863"/>
    <lineage>
        <taxon>Eukaryota</taxon>
        <taxon>Metazoa</taxon>
        <taxon>Ecdysozoa</taxon>
        <taxon>Nematoda</taxon>
        <taxon>Chromadorea</taxon>
        <taxon>Rhabditida</taxon>
        <taxon>Tylenchina</taxon>
        <taxon>Panagrolaimomorpha</taxon>
        <taxon>Strongyloidoidea</taxon>
        <taxon>Steinernematidae</taxon>
        <taxon>Steinernema</taxon>
    </lineage>
</organism>
<evidence type="ECO:0000313" key="4">
    <source>
        <dbReference type="WBParaSite" id="L893_g2061.t1"/>
    </source>
</evidence>
<dbReference type="InterPro" id="IPR004151">
    <property type="entry name" value="7TM_GPCR_serpentine_rcpt_Sre"/>
</dbReference>
<comment type="similarity">
    <text evidence="1">Belongs to the nematode receptor-like protein sre family.</text>
</comment>
<keyword evidence="2" id="KW-1133">Transmembrane helix</keyword>
<dbReference type="Pfam" id="PF03125">
    <property type="entry name" value="Sre"/>
    <property type="match status" value="1"/>
</dbReference>
<accession>A0A1I7YXU2</accession>
<feature type="transmembrane region" description="Helical" evidence="2">
    <location>
        <begin position="26"/>
        <end position="44"/>
    </location>
</feature>
<feature type="transmembrane region" description="Helical" evidence="2">
    <location>
        <begin position="167"/>
        <end position="183"/>
    </location>
</feature>
<dbReference type="GO" id="GO:0016020">
    <property type="term" value="C:membrane"/>
    <property type="evidence" value="ECO:0007669"/>
    <property type="project" value="InterPro"/>
</dbReference>
<feature type="transmembrane region" description="Helical" evidence="2">
    <location>
        <begin position="214"/>
        <end position="236"/>
    </location>
</feature>
<reference evidence="4" key="1">
    <citation type="submission" date="2016-11" db="UniProtKB">
        <authorList>
            <consortium name="WormBaseParasite"/>
        </authorList>
    </citation>
    <scope>IDENTIFICATION</scope>
</reference>
<sequence>MLWLPQPAQIFGPFCCEKTSPMTAPAPTSTLVLSVCHTLGLVAINLPSFQMAEVAKLPYVDHVEFVLNMIAPAFTMYFVYLLRRPFFHVNLRILLANFSIGLMLLTITRNVILIHEATQFLSLKLQMVFHIVHNACVFAVMDAGVLIAGERLVATLIVDKYERVRKWWIAVGLCTAVVFLVIYKHSKRRWRSDLQKNLTHRYQIMENVRTSRQLLVALLFDFLESVYLYLVLIYRLRTPATDVTLSTLSQIFDVTCTLTAIFMPCLFIKTHPRLKYIAMRQLCRAHRKGPVRTRSRTVSVAPAEKVNTKETNIYFSQLEKSWALGIKK</sequence>
<evidence type="ECO:0000256" key="2">
    <source>
        <dbReference type="SAM" id="Phobius"/>
    </source>
</evidence>